<protein>
    <recommendedName>
        <fullName evidence="1">RNA-dependent RNA polymerase</fullName>
        <ecNumber evidence="1">2.7.7.48</ecNumber>
    </recommendedName>
</protein>
<feature type="region of interest" description="Disordered" evidence="2">
    <location>
        <begin position="123"/>
        <end position="142"/>
    </location>
</feature>
<comment type="similarity">
    <text evidence="1">Belongs to the RdRP family.</text>
</comment>
<keyword evidence="1" id="KW-0548">Nucleotidyltransferase</keyword>
<dbReference type="InterPro" id="IPR057596">
    <property type="entry name" value="RDRP_core"/>
</dbReference>
<comment type="catalytic activity">
    <reaction evidence="1">
        <text>RNA(n) + a ribonucleoside 5'-triphosphate = RNA(n+1) + diphosphate</text>
        <dbReference type="Rhea" id="RHEA:21248"/>
        <dbReference type="Rhea" id="RHEA-COMP:14527"/>
        <dbReference type="Rhea" id="RHEA-COMP:17342"/>
        <dbReference type="ChEBI" id="CHEBI:33019"/>
        <dbReference type="ChEBI" id="CHEBI:61557"/>
        <dbReference type="ChEBI" id="CHEBI:140395"/>
        <dbReference type="EC" id="2.7.7.48"/>
    </reaction>
</comment>
<reference evidence="4 5" key="1">
    <citation type="submission" date="2015-09" db="EMBL/GenBank/DDBJ databases">
        <title>Host preference determinants of Valsa canker pathogens revealed by comparative genomics.</title>
        <authorList>
            <person name="Yin Z."/>
            <person name="Huang L."/>
        </authorList>
    </citation>
    <scope>NUCLEOTIDE SEQUENCE [LARGE SCALE GENOMIC DNA]</scope>
    <source>
        <strain evidence="4 5">YSFL</strain>
    </source>
</reference>
<keyword evidence="1" id="KW-0808">Transferase</keyword>
<accession>A0A423VDG2</accession>
<feature type="compositionally biased region" description="Polar residues" evidence="2">
    <location>
        <begin position="66"/>
        <end position="80"/>
    </location>
</feature>
<dbReference type="PANTHER" id="PTHR23079:SF14">
    <property type="entry name" value="RNA-DEPENDENT RNA POLYMERASE"/>
    <property type="match status" value="1"/>
</dbReference>
<dbReference type="EMBL" id="LJZO01000061">
    <property type="protein sequence ID" value="ROV89028.1"/>
    <property type="molecule type" value="Genomic_DNA"/>
</dbReference>
<dbReference type="OrthoDB" id="10055769at2759"/>
<dbReference type="STRING" id="252740.A0A423VDG2"/>
<feature type="compositionally biased region" description="Low complexity" evidence="2">
    <location>
        <begin position="163"/>
        <end position="173"/>
    </location>
</feature>
<dbReference type="GO" id="GO:0003723">
    <property type="term" value="F:RNA binding"/>
    <property type="evidence" value="ECO:0007669"/>
    <property type="project" value="UniProtKB-KW"/>
</dbReference>
<dbReference type="GO" id="GO:0030422">
    <property type="term" value="P:siRNA processing"/>
    <property type="evidence" value="ECO:0007669"/>
    <property type="project" value="TreeGrafter"/>
</dbReference>
<dbReference type="GO" id="GO:0031380">
    <property type="term" value="C:nuclear RNA-directed RNA polymerase complex"/>
    <property type="evidence" value="ECO:0007669"/>
    <property type="project" value="TreeGrafter"/>
</dbReference>
<evidence type="ECO:0000259" key="3">
    <source>
        <dbReference type="Pfam" id="PF05183"/>
    </source>
</evidence>
<proteinExistence type="inferred from homology"/>
<feature type="compositionally biased region" description="Polar residues" evidence="2">
    <location>
        <begin position="174"/>
        <end position="190"/>
    </location>
</feature>
<gene>
    <name evidence="4" type="ORF">VSDG_08747</name>
</gene>
<evidence type="ECO:0000256" key="2">
    <source>
        <dbReference type="SAM" id="MobiDB-lite"/>
    </source>
</evidence>
<sequence length="1234" mass="137864">MPPRDLSIRQRGVSRTDLEAPQSHRALDDVPTRNSFASRRYNAGPSNPRPAPLSARRPVELPQRSAYPTPQTGAHSNRTNPGIPRSSLRPSVSQALPLVDSVTASASWDLDYAESIALSQLEPSFEGDNGSHGDDDSCSPTASDIEALEESFYEFEIQSSQVEAESVQSSSQEPRVSSTAASYPSTGTERFQQGIQTASSANYNNYSRTSSSTSIASLSSSTDDLDQCATTSGSVRDRLRLVWPGNPPSGLAKAPLVVLWEMTRVALHCDVELAHVDLRYAESWNNQDTLWDVLRTHPSFKGKRLPIKSDPLAWRDSLHNNFESDGGATVSLTATMHATKTRSGPLLKLELHPLKREQSSRLFRRFGSDRFLEVRLPSVDSWLADENDAEAIVASWLAAQSHPFIGRQWAGFFIQDRSVKSQDPNAQDGPEARVIFNERVLFFAERGKGLEAGPLDRIPPKSECRIVRAACTRNLMLDWLLNLKKQGKESYLKLFSRIALGLSKTSPVFVLEEHQIRHQPKDLKVPDGEPMNDGAGRISPSLMRKVRDVLGLQAIPSAVQGRLGSAKGMWLTDMTEISQEDWIETYPSQEKWKCNWSDEDHRTLEVRSYSVDLTSASLNRQFLPILEDRANDVDRMREVFIDNMVLKSEEENENLKLALQHLELFRKWIRESNKASTYRLSSRGIPFLAGLPENYEDTMSFLVDGGFEPMQLKFLQDLAFQRQKQKGDTIKEALNIKIKKSTYAYMLVDFWGVLEPDEVHLCFSSKFNDGTDELSDLDGFDILVGRCPAHLPSDIQKVKAVFKPELRHLRDVVIFSSKGDMPLAAKLSGGDYDGDKAWVCWDPDIVGNFENAAVPPKPDFSPYLGKDRDKLSDLRAQYGRDRYVDAMVEKAFGFSLKPKYLGPCTSFKEKLAYHLNAVSDEKVIKLSWLLSELADQPKQGILFGREEWKRFRDDVVGSRRHLPLPAYKEPSGNTVGPGAKHIIDYLTHASKTVVEGALTDLYKFMRASPASVLDSDVVGYWDHFERTFGDPDSQGRPRAAWFLALRDGLRSDVEACLDEWRRLMSSSNHGDYQTKVWYLYGIWRGIKPRVAPDESSSDPLANSARKFLLQDGLVVPELSQWELLKASWTLKHHYVRGRFAWQLAGRQLQAIKALAVRSKTPGSAVPIAVTSSQLMEELSAGGAAAAAEVGPEGDLNGGRYGSRLRGSHLDGRGQGVDVAGPRQGRGQLGQRRGR</sequence>
<evidence type="ECO:0000313" key="5">
    <source>
        <dbReference type="Proteomes" id="UP000284375"/>
    </source>
</evidence>
<keyword evidence="1" id="KW-0696">RNA-directed RNA polymerase</keyword>
<feature type="region of interest" description="Disordered" evidence="2">
    <location>
        <begin position="163"/>
        <end position="190"/>
    </location>
</feature>
<feature type="compositionally biased region" description="Low complexity" evidence="2">
    <location>
        <begin position="1220"/>
        <end position="1234"/>
    </location>
</feature>
<feature type="region of interest" description="Disordered" evidence="2">
    <location>
        <begin position="1"/>
        <end position="89"/>
    </location>
</feature>
<dbReference type="EC" id="2.7.7.48" evidence="1"/>
<keyword evidence="1" id="KW-0694">RNA-binding</keyword>
<evidence type="ECO:0000256" key="1">
    <source>
        <dbReference type="RuleBase" id="RU363098"/>
    </source>
</evidence>
<name>A0A423VDG2_CYTCH</name>
<dbReference type="Gene3D" id="1.10.8.790">
    <property type="entry name" value="RNA-dependent RNA polymerase, slab domain, helical subdomain-like"/>
    <property type="match status" value="1"/>
</dbReference>
<feature type="domain" description="RDRP core" evidence="3">
    <location>
        <begin position="349"/>
        <end position="987"/>
    </location>
</feature>
<dbReference type="Pfam" id="PF05183">
    <property type="entry name" value="RdRP"/>
    <property type="match status" value="1"/>
</dbReference>
<dbReference type="GO" id="GO:0003968">
    <property type="term" value="F:RNA-directed RNA polymerase activity"/>
    <property type="evidence" value="ECO:0007669"/>
    <property type="project" value="UniProtKB-KW"/>
</dbReference>
<evidence type="ECO:0000313" key="4">
    <source>
        <dbReference type="EMBL" id="ROV89028.1"/>
    </source>
</evidence>
<dbReference type="AlphaFoldDB" id="A0A423VDG2"/>
<dbReference type="PANTHER" id="PTHR23079">
    <property type="entry name" value="RNA-DEPENDENT RNA POLYMERASE"/>
    <property type="match status" value="1"/>
</dbReference>
<dbReference type="InterPro" id="IPR007855">
    <property type="entry name" value="RDRP"/>
</dbReference>
<dbReference type="Proteomes" id="UP000284375">
    <property type="component" value="Unassembled WGS sequence"/>
</dbReference>
<feature type="region of interest" description="Disordered" evidence="2">
    <location>
        <begin position="1185"/>
        <end position="1234"/>
    </location>
</feature>
<comment type="caution">
    <text evidence="4">The sequence shown here is derived from an EMBL/GenBank/DDBJ whole genome shotgun (WGS) entry which is preliminary data.</text>
</comment>
<organism evidence="4 5">
    <name type="scientific">Cytospora chrysosperma</name>
    <name type="common">Cytospora canker fungus</name>
    <name type="synonym">Sphaeria chrysosperma</name>
    <dbReference type="NCBI Taxonomy" id="252740"/>
    <lineage>
        <taxon>Eukaryota</taxon>
        <taxon>Fungi</taxon>
        <taxon>Dikarya</taxon>
        <taxon>Ascomycota</taxon>
        <taxon>Pezizomycotina</taxon>
        <taxon>Sordariomycetes</taxon>
        <taxon>Sordariomycetidae</taxon>
        <taxon>Diaporthales</taxon>
        <taxon>Cytosporaceae</taxon>
        <taxon>Cytospora</taxon>
    </lineage>
</organism>
<keyword evidence="5" id="KW-1185">Reference proteome</keyword>